<evidence type="ECO:0000313" key="2">
    <source>
        <dbReference type="EMBL" id="SFR11740.1"/>
    </source>
</evidence>
<reference evidence="3" key="1">
    <citation type="submission" date="2016-10" db="EMBL/GenBank/DDBJ databases">
        <authorList>
            <person name="Varghese N."/>
            <person name="Submissions S."/>
        </authorList>
    </citation>
    <scope>NUCLEOTIDE SEQUENCE [LARGE SCALE GENOMIC DNA]</scope>
    <source>
        <strain evidence="3">DSM 3669</strain>
    </source>
</reference>
<feature type="transmembrane region" description="Helical" evidence="1">
    <location>
        <begin position="56"/>
        <end position="76"/>
    </location>
</feature>
<gene>
    <name evidence="2" type="ORF">SAMN05660706_12354</name>
</gene>
<organism evidence="2 3">
    <name type="scientific">Desulfoscipio geothermicus DSM 3669</name>
    <dbReference type="NCBI Taxonomy" id="1121426"/>
    <lineage>
        <taxon>Bacteria</taxon>
        <taxon>Bacillati</taxon>
        <taxon>Bacillota</taxon>
        <taxon>Clostridia</taxon>
        <taxon>Eubacteriales</taxon>
        <taxon>Desulfallaceae</taxon>
        <taxon>Desulfoscipio</taxon>
    </lineage>
</organism>
<keyword evidence="1" id="KW-1133">Transmembrane helix</keyword>
<evidence type="ECO:0000313" key="3">
    <source>
        <dbReference type="Proteomes" id="UP000199584"/>
    </source>
</evidence>
<dbReference type="EMBL" id="FOYM01000023">
    <property type="protein sequence ID" value="SFR11740.1"/>
    <property type="molecule type" value="Genomic_DNA"/>
</dbReference>
<dbReference type="Proteomes" id="UP000199584">
    <property type="component" value="Unassembled WGS sequence"/>
</dbReference>
<sequence length="237" mass="28125">MRRWINNKDDKTYDTSYKLEEDIFVEYKNSPVVLNELRDPLGHECFRLSPFYRAGYFLEKTLFIILAAILLMIICSSKISFNIFWFTIITFILLVRALVNYVWLSAPAGSLAFLRPGLKKGTWHINMGFLAWVIYNRHISRRDYIMRDFARILRVAYFDRRIKTITVTTWLFKPDNIPQNFPPLKGKNKLCGCTKILHAVPVYLMFRLANLGYPKSGKRKRSPLSSPWYCYTWEFHR</sequence>
<protein>
    <submittedName>
        <fullName evidence="2">Uncharacterized protein</fullName>
    </submittedName>
</protein>
<keyword evidence="1" id="KW-0812">Transmembrane</keyword>
<feature type="transmembrane region" description="Helical" evidence="1">
    <location>
        <begin position="123"/>
        <end position="139"/>
    </location>
</feature>
<proteinExistence type="predicted"/>
<keyword evidence="1" id="KW-0472">Membrane</keyword>
<keyword evidence="3" id="KW-1185">Reference proteome</keyword>
<dbReference type="AlphaFoldDB" id="A0A1I6E1X0"/>
<evidence type="ECO:0000256" key="1">
    <source>
        <dbReference type="SAM" id="Phobius"/>
    </source>
</evidence>
<feature type="transmembrane region" description="Helical" evidence="1">
    <location>
        <begin position="83"/>
        <end position="103"/>
    </location>
</feature>
<accession>A0A1I6E1X0</accession>
<name>A0A1I6E1X0_9FIRM</name>